<dbReference type="KEGG" id="fgu:SD28_04290"/>
<organism evidence="3 4">
    <name type="scientific">Allofrancisella guangzhouensis</name>
    <dbReference type="NCBI Taxonomy" id="594679"/>
    <lineage>
        <taxon>Bacteria</taxon>
        <taxon>Pseudomonadati</taxon>
        <taxon>Pseudomonadota</taxon>
        <taxon>Gammaproteobacteria</taxon>
        <taxon>Thiotrichales</taxon>
        <taxon>Francisellaceae</taxon>
        <taxon>Allofrancisella</taxon>
    </lineage>
</organism>
<dbReference type="PANTHER" id="PTHR34631">
    <property type="match status" value="1"/>
</dbReference>
<accession>A0A0A8E4K8</accession>
<evidence type="ECO:0000313" key="2">
    <source>
        <dbReference type="EMBL" id="AJC48904.1"/>
    </source>
</evidence>
<proteinExistence type="predicted"/>
<dbReference type="AlphaFoldDB" id="A0A0A8E4K8"/>
<dbReference type="RefSeq" id="WP_039124433.1">
    <property type="nucleotide sequence ID" value="NZ_CP010427.1"/>
</dbReference>
<evidence type="ECO:0000313" key="4">
    <source>
        <dbReference type="Proteomes" id="UP000031104"/>
    </source>
</evidence>
<evidence type="ECO:0000313" key="3">
    <source>
        <dbReference type="EMBL" id="AJC48909.1"/>
    </source>
</evidence>
<protein>
    <submittedName>
        <fullName evidence="3">Transposase</fullName>
    </submittedName>
</protein>
<dbReference type="EMBL" id="CP010427">
    <property type="protein sequence ID" value="AJC48909.1"/>
    <property type="molecule type" value="Genomic_DNA"/>
</dbReference>
<sequence>MPNKYPERKGYKVPKQKHRVRNWSEYNRALSNRGRIDIWMHDDAINNWYEEDTENVGDGSPRKYSDFAIIVCHEIRLVYKQPLRQITGFINSLFKMAEINLRCPDFSTLSKRLKALKIKSPRYVKKNIPDSDVHSLSIDSTGLKRFGRDEWHQEKHKVSAKRSWRKLHVAVDQNHYIHNSLLTGRFDSDTGTLPGLLDGIDSEFNHISMDGAYDSFDVYEQILDKFGDVEIAIPPNKDAVICDKNHIIRNHNIEHIKCHGRMDWQRKSGYGRRNNSELAIQRYKRIIGRSLHSRDFKNQKTESIIGASVLNKMTSLGMPDSYRIA</sequence>
<dbReference type="PANTHER" id="PTHR34631:SF3">
    <property type="entry name" value="ISSOD12 TRANSPOSASE TNPA_ISSOD12"/>
    <property type="match status" value="1"/>
</dbReference>
<dbReference type="STRING" id="594679.SD28_04290"/>
<dbReference type="InterPro" id="IPR025668">
    <property type="entry name" value="Tnp_DDE_dom"/>
</dbReference>
<dbReference type="InterPro" id="IPR053172">
    <property type="entry name" value="Tn903_transposase"/>
</dbReference>
<reference evidence="3 4" key="1">
    <citation type="submission" date="2014-12" db="EMBL/GenBank/DDBJ databases">
        <title>Complete genome sequence of Francisella guanzhouensis strain 08HL01032 isolated from air-conditioning system in China.</title>
        <authorList>
            <person name="Svensson D."/>
            <person name="Ohrman C."/>
            <person name="Backman S."/>
            <person name="Karlsson E."/>
            <person name="Nilsson E."/>
            <person name="Bystrom M."/>
            <person name="Larkeryd A."/>
            <person name="Stenberg P."/>
            <person name="Scholtz H.C."/>
            <person name="Forsman M."/>
            <person name="Sjodin A."/>
        </authorList>
    </citation>
    <scope>NUCLEOTIDE SEQUENCE [LARGE SCALE GENOMIC DNA]</scope>
    <source>
        <strain evidence="3 4">08HL01032</strain>
    </source>
</reference>
<keyword evidence="4" id="KW-1185">Reference proteome</keyword>
<feature type="domain" description="Transposase DDE" evidence="1">
    <location>
        <begin position="32"/>
        <end position="147"/>
    </location>
</feature>
<name>A0A0A8E4K8_9GAMM</name>
<dbReference type="OrthoDB" id="6382212at2"/>
<dbReference type="Pfam" id="PF13737">
    <property type="entry name" value="DDE_Tnp_1_5"/>
    <property type="match status" value="1"/>
</dbReference>
<evidence type="ECO:0000259" key="1">
    <source>
        <dbReference type="Pfam" id="PF13737"/>
    </source>
</evidence>
<dbReference type="InterPro" id="IPR053520">
    <property type="entry name" value="Transposase_Tn903"/>
</dbReference>
<gene>
    <name evidence="2" type="ORF">SD28_04290</name>
    <name evidence="3" type="ORF">SD28_04315</name>
</gene>
<dbReference type="NCBIfam" id="NF033579">
    <property type="entry name" value="transpos_IS5_2"/>
    <property type="match status" value="1"/>
</dbReference>
<dbReference type="Proteomes" id="UP000031104">
    <property type="component" value="Chromosome"/>
</dbReference>
<dbReference type="HOGENOM" id="CLU_062982_1_0_6"/>
<dbReference type="EMBL" id="CP010427">
    <property type="protein sequence ID" value="AJC48904.1"/>
    <property type="molecule type" value="Genomic_DNA"/>
</dbReference>
<dbReference type="KEGG" id="fgu:SD28_04315"/>